<keyword evidence="3" id="KW-1185">Reference proteome</keyword>
<evidence type="ECO:0000313" key="2">
    <source>
        <dbReference type="EMBL" id="PIA30897.1"/>
    </source>
</evidence>
<evidence type="ECO:0000313" key="3">
    <source>
        <dbReference type="Proteomes" id="UP000230069"/>
    </source>
</evidence>
<evidence type="ECO:0000256" key="1">
    <source>
        <dbReference type="SAM" id="Coils"/>
    </source>
</evidence>
<sequence length="148" mass="17738">MKKCQLLKMELKKWNKTVYEHLDNNLRRAQDELRRAQILMDQQIHNEQLVNEFVLKNELVNQAYADRASLLQQIMRMDTEWDRNTSFFHNKLKSRTSASIIIELVDEDNSVKEQGKLQAHILQFYSDINAENVHMEEISMLFLNQEMR</sequence>
<dbReference type="OrthoDB" id="1742302at2759"/>
<reference evidence="2 3" key="1">
    <citation type="submission" date="2017-09" db="EMBL/GenBank/DDBJ databases">
        <title>WGS assembly of Aquilegia coerulea Goldsmith.</title>
        <authorList>
            <person name="Hodges S."/>
            <person name="Kramer E."/>
            <person name="Nordborg M."/>
            <person name="Tomkins J."/>
            <person name="Borevitz J."/>
            <person name="Derieg N."/>
            <person name="Yan J."/>
            <person name="Mihaltcheva S."/>
            <person name="Hayes R.D."/>
            <person name="Rokhsar D."/>
        </authorList>
    </citation>
    <scope>NUCLEOTIDE SEQUENCE [LARGE SCALE GENOMIC DNA]</scope>
    <source>
        <strain evidence="3">cv. Goldsmith</strain>
    </source>
</reference>
<gene>
    <name evidence="2" type="ORF">AQUCO_05300023v1</name>
</gene>
<protein>
    <submittedName>
        <fullName evidence="2">Uncharacterized protein</fullName>
    </submittedName>
</protein>
<dbReference type="AlphaFoldDB" id="A0A2G5CJ95"/>
<proteinExistence type="predicted"/>
<name>A0A2G5CJ95_AQUCA</name>
<keyword evidence="1" id="KW-0175">Coiled coil</keyword>
<organism evidence="2 3">
    <name type="scientific">Aquilegia coerulea</name>
    <name type="common">Rocky mountain columbine</name>
    <dbReference type="NCBI Taxonomy" id="218851"/>
    <lineage>
        <taxon>Eukaryota</taxon>
        <taxon>Viridiplantae</taxon>
        <taxon>Streptophyta</taxon>
        <taxon>Embryophyta</taxon>
        <taxon>Tracheophyta</taxon>
        <taxon>Spermatophyta</taxon>
        <taxon>Magnoliopsida</taxon>
        <taxon>Ranunculales</taxon>
        <taxon>Ranunculaceae</taxon>
        <taxon>Thalictroideae</taxon>
        <taxon>Aquilegia</taxon>
    </lineage>
</organism>
<dbReference type="EMBL" id="KZ305070">
    <property type="protein sequence ID" value="PIA30897.1"/>
    <property type="molecule type" value="Genomic_DNA"/>
</dbReference>
<feature type="coiled-coil region" evidence="1">
    <location>
        <begin position="19"/>
        <end position="46"/>
    </location>
</feature>
<dbReference type="InParanoid" id="A0A2G5CJ95"/>
<dbReference type="Proteomes" id="UP000230069">
    <property type="component" value="Unassembled WGS sequence"/>
</dbReference>
<accession>A0A2G5CJ95</accession>